<evidence type="ECO:0000313" key="2">
    <source>
        <dbReference type="Proteomes" id="UP000198221"/>
    </source>
</evidence>
<dbReference type="OrthoDB" id="4485313at2"/>
<keyword evidence="2" id="KW-1185">Reference proteome</keyword>
<evidence type="ECO:0000313" key="1">
    <source>
        <dbReference type="EMBL" id="SCG72451.1"/>
    </source>
</evidence>
<accession>A0A1C5JQ35</accession>
<proteinExistence type="predicted"/>
<sequence>MSEGLLNQVVYTDYGRLTLEWGEEIWDGDADRFFKDQQNGLVGAAVPDNVVIMLARRSGGSVVRIVLEATEPRVSADWEDVVEASFDLPPGRVMRWSTWAGESGGPLAVPPGQYRLRVSATGRDAGAQGEFADEVVDRYLIEVWPAPATPDAVLRVGSDDAGYWHQTWGSRR</sequence>
<name>A0A1C5JQ35_9ACTN</name>
<dbReference type="AlphaFoldDB" id="A0A1C5JQ35"/>
<dbReference type="RefSeq" id="WP_157746523.1">
    <property type="nucleotide sequence ID" value="NZ_LT607754.1"/>
</dbReference>
<dbReference type="EMBL" id="LT607754">
    <property type="protein sequence ID" value="SCG72451.1"/>
    <property type="molecule type" value="Genomic_DNA"/>
</dbReference>
<dbReference type="Proteomes" id="UP000198221">
    <property type="component" value="Chromosome I"/>
</dbReference>
<gene>
    <name evidence="1" type="ORF">GA0070613_5084</name>
</gene>
<reference evidence="2" key="1">
    <citation type="submission" date="2016-06" db="EMBL/GenBank/DDBJ databases">
        <authorList>
            <person name="Varghese N."/>
            <person name="Submissions Spin"/>
        </authorList>
    </citation>
    <scope>NUCLEOTIDE SEQUENCE [LARGE SCALE GENOMIC DNA]</scope>
    <source>
        <strain evidence="2">DSM 43819</strain>
    </source>
</reference>
<protein>
    <submittedName>
        <fullName evidence="1">Uncharacterized protein</fullName>
    </submittedName>
</protein>
<organism evidence="1 2">
    <name type="scientific">Micromonospora inositola</name>
    <dbReference type="NCBI Taxonomy" id="47865"/>
    <lineage>
        <taxon>Bacteria</taxon>
        <taxon>Bacillati</taxon>
        <taxon>Actinomycetota</taxon>
        <taxon>Actinomycetes</taxon>
        <taxon>Micromonosporales</taxon>
        <taxon>Micromonosporaceae</taxon>
        <taxon>Micromonospora</taxon>
    </lineage>
</organism>